<dbReference type="KEGG" id="fki:FK004_01875"/>
<keyword evidence="5" id="KW-1185">Reference proteome</keyword>
<keyword evidence="2" id="KW-0378">Hydrolase</keyword>
<protein>
    <submittedName>
        <fullName evidence="4">Polysaccharide deacetylase family protein</fullName>
    </submittedName>
</protein>
<name>A0A2S1LJX3_9FLAO</name>
<evidence type="ECO:0000313" key="4">
    <source>
        <dbReference type="EMBL" id="AWG24052.1"/>
    </source>
</evidence>
<dbReference type="InterPro" id="IPR011330">
    <property type="entry name" value="Glyco_hydro/deAcase_b/a-brl"/>
</dbReference>
<dbReference type="PANTHER" id="PTHR10587:SF133">
    <property type="entry name" value="CHITIN DEACETYLASE 1-RELATED"/>
    <property type="match status" value="1"/>
</dbReference>
<dbReference type="GO" id="GO:0046872">
    <property type="term" value="F:metal ion binding"/>
    <property type="evidence" value="ECO:0007669"/>
    <property type="project" value="UniProtKB-KW"/>
</dbReference>
<dbReference type="RefSeq" id="WP_108735711.1">
    <property type="nucleotide sequence ID" value="NZ_CP020919.1"/>
</dbReference>
<reference evidence="4 5" key="1">
    <citation type="submission" date="2017-04" db="EMBL/GenBank/DDBJ databases">
        <title>Complete genome sequence of Flavobacterium kingsejong AJ004.</title>
        <authorList>
            <person name="Lee P.C."/>
        </authorList>
    </citation>
    <scope>NUCLEOTIDE SEQUENCE [LARGE SCALE GENOMIC DNA]</scope>
    <source>
        <strain evidence="4 5">AJ004</strain>
    </source>
</reference>
<dbReference type="Proteomes" id="UP000244677">
    <property type="component" value="Chromosome"/>
</dbReference>
<feature type="domain" description="NodB homology" evidence="3">
    <location>
        <begin position="30"/>
        <end position="216"/>
    </location>
</feature>
<evidence type="ECO:0000256" key="2">
    <source>
        <dbReference type="ARBA" id="ARBA00022801"/>
    </source>
</evidence>
<dbReference type="GO" id="GO:0016020">
    <property type="term" value="C:membrane"/>
    <property type="evidence" value="ECO:0007669"/>
    <property type="project" value="TreeGrafter"/>
</dbReference>
<dbReference type="EMBL" id="CP020919">
    <property type="protein sequence ID" value="AWG24052.1"/>
    <property type="molecule type" value="Genomic_DNA"/>
</dbReference>
<dbReference type="GO" id="GO:0016810">
    <property type="term" value="F:hydrolase activity, acting on carbon-nitrogen (but not peptide) bonds"/>
    <property type="evidence" value="ECO:0007669"/>
    <property type="project" value="InterPro"/>
</dbReference>
<proteinExistence type="predicted"/>
<keyword evidence="1" id="KW-0479">Metal-binding</keyword>
<sequence length="219" mass="25492">MDLLWIKTNAFIKAIFFRYTWSIPVSGTNKPVYLTFDDGPTPEITNWVCDQLKAYNAKATFFCIGNNIEKNPQLFDRLIAEKHTIGNHTYSHRKGWQTPTSIYLEEVLKTEEIIRERLGLYNAHSLQKLFRPPYGKIKFSQSSKIRKAGYKIIMWDVLSVDYDRTTTPEKCLQNVLQNVAPGSIIVFHDSIKAFKNLEYVLPETLKFLKENNYEMLEIG</sequence>
<evidence type="ECO:0000313" key="5">
    <source>
        <dbReference type="Proteomes" id="UP000244677"/>
    </source>
</evidence>
<accession>A0A2S1LJX3</accession>
<gene>
    <name evidence="4" type="ORF">FK004_01875</name>
</gene>
<dbReference type="SUPFAM" id="SSF88713">
    <property type="entry name" value="Glycoside hydrolase/deacetylase"/>
    <property type="match status" value="1"/>
</dbReference>
<dbReference type="InterPro" id="IPR002509">
    <property type="entry name" value="NODB_dom"/>
</dbReference>
<dbReference type="Pfam" id="PF01522">
    <property type="entry name" value="Polysacc_deac_1"/>
    <property type="match status" value="1"/>
</dbReference>
<evidence type="ECO:0000256" key="1">
    <source>
        <dbReference type="ARBA" id="ARBA00022723"/>
    </source>
</evidence>
<dbReference type="GO" id="GO:0005975">
    <property type="term" value="P:carbohydrate metabolic process"/>
    <property type="evidence" value="ECO:0007669"/>
    <property type="project" value="InterPro"/>
</dbReference>
<organism evidence="4 5">
    <name type="scientific">Flavobacterium kingsejongi</name>
    <dbReference type="NCBI Taxonomy" id="1678728"/>
    <lineage>
        <taxon>Bacteria</taxon>
        <taxon>Pseudomonadati</taxon>
        <taxon>Bacteroidota</taxon>
        <taxon>Flavobacteriia</taxon>
        <taxon>Flavobacteriales</taxon>
        <taxon>Flavobacteriaceae</taxon>
        <taxon>Flavobacterium</taxon>
    </lineage>
</organism>
<dbReference type="Gene3D" id="3.20.20.370">
    <property type="entry name" value="Glycoside hydrolase/deacetylase"/>
    <property type="match status" value="1"/>
</dbReference>
<dbReference type="CDD" id="cd10917">
    <property type="entry name" value="CE4_NodB_like_6s_7s"/>
    <property type="match status" value="1"/>
</dbReference>
<dbReference type="AlphaFoldDB" id="A0A2S1LJX3"/>
<evidence type="ECO:0000259" key="3">
    <source>
        <dbReference type="PROSITE" id="PS51677"/>
    </source>
</evidence>
<dbReference type="OrthoDB" id="9812065at2"/>
<dbReference type="InterPro" id="IPR050248">
    <property type="entry name" value="Polysacc_deacetylase_ArnD"/>
</dbReference>
<dbReference type="PROSITE" id="PS51677">
    <property type="entry name" value="NODB"/>
    <property type="match status" value="1"/>
</dbReference>
<dbReference type="PANTHER" id="PTHR10587">
    <property type="entry name" value="GLYCOSYL TRANSFERASE-RELATED"/>
    <property type="match status" value="1"/>
</dbReference>